<dbReference type="eggNOG" id="COG1972">
    <property type="taxonomic scope" value="Bacteria"/>
</dbReference>
<reference evidence="12" key="1">
    <citation type="submission" date="2011-06" db="EMBL/GenBank/DDBJ databases">
        <authorList>
            <consortium name="US DOE Joint Genome Institute (JGI-PGF)"/>
            <person name="Lucas S."/>
            <person name="Han J."/>
            <person name="Lapidus A."/>
            <person name="Cheng J.-F."/>
            <person name="Goodwin L."/>
            <person name="Pitluck S."/>
            <person name="Peters L."/>
            <person name="Land M.L."/>
            <person name="Hauser L."/>
            <person name="Vogl K."/>
            <person name="Liu Z."/>
            <person name="Overmann J."/>
            <person name="Frigaard N.-U."/>
            <person name="Bryant D.A."/>
            <person name="Woyke T.J."/>
        </authorList>
    </citation>
    <scope>NUCLEOTIDE SEQUENCE [LARGE SCALE GENOMIC DNA]</scope>
    <source>
        <strain evidence="12">970</strain>
    </source>
</reference>
<keyword evidence="4 7" id="KW-0812">Transmembrane</keyword>
<dbReference type="GO" id="GO:0005886">
    <property type="term" value="C:plasma membrane"/>
    <property type="evidence" value="ECO:0007669"/>
    <property type="project" value="UniProtKB-SubCell"/>
</dbReference>
<dbReference type="EMBL" id="JH603170">
    <property type="protein sequence ID" value="EIC20390.1"/>
    <property type="molecule type" value="Genomic_DNA"/>
</dbReference>
<feature type="domain" description="Concentrative nucleoside transporter N-terminal" evidence="8">
    <location>
        <begin position="13"/>
        <end position="86"/>
    </location>
</feature>
<sequence length="419" mass="44240">MSETLLPTLQALLGLSALLAIAWLLSESRRHISPRLVMGGLTLQVLLGLLLLKWPGARDAFLLLNAMVLAIQKATDTGAQFVFGYLAGGEAPFDVSTPVHRFVFAFRALPLILVVSALSALLFHWRILPLLVRGFAWVLRHTLGTGGALGLATAANVFIGMAEAPLLVRPYLNTMSRSALFALMVGGMATIAGTVMLLYASILGELIPNAMGQILTASLMSAPAALVIAGIMVPESTPEQTFEAHIEIDSESAMDAVTRGTLAAIPLMLNIMALLIVMLALVSLANSMLGLLPELAGAPVTLERMLGWLFAPVVWLIGIPWQEAQSAGALMGTKTVLNELIAYVQLSQLPPEALSERSRLIMLYALCGFANFGSLGIMIGGLASIAPERRSEIVALGLKSILAGTLATLMTGAMAGLLL</sequence>
<dbReference type="GO" id="GO:0005337">
    <property type="term" value="F:nucleoside transmembrane transporter activity"/>
    <property type="evidence" value="ECO:0007669"/>
    <property type="project" value="InterPro"/>
</dbReference>
<feature type="domain" description="Concentrative nucleoside transporter C-terminal" evidence="9">
    <location>
        <begin position="214"/>
        <end position="416"/>
    </location>
</feature>
<feature type="transmembrane region" description="Helical" evidence="7">
    <location>
        <begin position="179"/>
        <end position="202"/>
    </location>
</feature>
<evidence type="ECO:0000313" key="11">
    <source>
        <dbReference type="EMBL" id="EIC20390.1"/>
    </source>
</evidence>
<organism evidence="11 12">
    <name type="scientific">Thiorhodovibrio frisius</name>
    <dbReference type="NCBI Taxonomy" id="631362"/>
    <lineage>
        <taxon>Bacteria</taxon>
        <taxon>Pseudomonadati</taxon>
        <taxon>Pseudomonadota</taxon>
        <taxon>Gammaproteobacteria</taxon>
        <taxon>Chromatiales</taxon>
        <taxon>Chromatiaceae</taxon>
        <taxon>Thiorhodovibrio</taxon>
    </lineage>
</organism>
<dbReference type="Pfam" id="PF01773">
    <property type="entry name" value="Nucleos_tra2_N"/>
    <property type="match status" value="1"/>
</dbReference>
<evidence type="ECO:0000259" key="9">
    <source>
        <dbReference type="Pfam" id="PF07662"/>
    </source>
</evidence>
<keyword evidence="6 7" id="KW-0472">Membrane</keyword>
<dbReference type="STRING" id="631362.Thi970DRAFT_04023"/>
<keyword evidence="5 7" id="KW-1133">Transmembrane helix</keyword>
<dbReference type="InterPro" id="IPR011657">
    <property type="entry name" value="CNT_C_dom"/>
</dbReference>
<dbReference type="PANTHER" id="PTHR10590">
    <property type="entry name" value="SODIUM/NUCLEOSIDE COTRANSPORTER"/>
    <property type="match status" value="1"/>
</dbReference>
<reference evidence="11 12" key="2">
    <citation type="submission" date="2011-11" db="EMBL/GenBank/DDBJ databases">
        <authorList>
            <consortium name="US DOE Joint Genome Institute"/>
            <person name="Lucas S."/>
            <person name="Han J."/>
            <person name="Lapidus A."/>
            <person name="Cheng J.-F."/>
            <person name="Goodwin L."/>
            <person name="Pitluck S."/>
            <person name="Peters L."/>
            <person name="Ovchinnikova G."/>
            <person name="Zhang X."/>
            <person name="Detter J.C."/>
            <person name="Han C."/>
            <person name="Tapia R."/>
            <person name="Land M."/>
            <person name="Hauser L."/>
            <person name="Kyrpides N."/>
            <person name="Ivanova N."/>
            <person name="Pagani I."/>
            <person name="Vogl K."/>
            <person name="Liu Z."/>
            <person name="Overmann J."/>
            <person name="Frigaard N.-U."/>
            <person name="Bryant D."/>
            <person name="Woyke T."/>
        </authorList>
    </citation>
    <scope>NUCLEOTIDE SEQUENCE [LARGE SCALE GENOMIC DNA]</scope>
    <source>
        <strain evidence="11 12">970</strain>
    </source>
</reference>
<evidence type="ECO:0000259" key="8">
    <source>
        <dbReference type="Pfam" id="PF01773"/>
    </source>
</evidence>
<gene>
    <name evidence="11" type="ORF">Thi970DRAFT_04023</name>
</gene>
<keyword evidence="12" id="KW-1185">Reference proteome</keyword>
<proteinExistence type="inferred from homology"/>
<evidence type="ECO:0000313" key="12">
    <source>
        <dbReference type="Proteomes" id="UP000002964"/>
    </source>
</evidence>
<name>H8Z4Y3_9GAMM</name>
<comment type="similarity">
    <text evidence="2">Belongs to the concentrative nucleoside transporter (CNT) (TC 2.A.41) family.</text>
</comment>
<accession>H8Z4Y3</accession>
<keyword evidence="3" id="KW-1003">Cell membrane</keyword>
<evidence type="ECO:0000256" key="5">
    <source>
        <dbReference type="ARBA" id="ARBA00022989"/>
    </source>
</evidence>
<evidence type="ECO:0000256" key="7">
    <source>
        <dbReference type="SAM" id="Phobius"/>
    </source>
</evidence>
<feature type="transmembrane region" description="Helical" evidence="7">
    <location>
        <begin position="137"/>
        <end position="159"/>
    </location>
</feature>
<dbReference type="Proteomes" id="UP000002964">
    <property type="component" value="Unassembled WGS sequence"/>
</dbReference>
<feature type="transmembrane region" description="Helical" evidence="7">
    <location>
        <begin position="262"/>
        <end position="284"/>
    </location>
</feature>
<feature type="transmembrane region" description="Helical" evidence="7">
    <location>
        <begin position="102"/>
        <end position="125"/>
    </location>
</feature>
<evidence type="ECO:0000256" key="4">
    <source>
        <dbReference type="ARBA" id="ARBA00022692"/>
    </source>
</evidence>
<dbReference type="InterPro" id="IPR002668">
    <property type="entry name" value="CNT_N_dom"/>
</dbReference>
<protein>
    <submittedName>
        <fullName evidence="11">Nucleoside permease</fullName>
    </submittedName>
</protein>
<evidence type="ECO:0000256" key="6">
    <source>
        <dbReference type="ARBA" id="ARBA00023136"/>
    </source>
</evidence>
<evidence type="ECO:0000259" key="10">
    <source>
        <dbReference type="Pfam" id="PF07670"/>
    </source>
</evidence>
<evidence type="ECO:0000256" key="2">
    <source>
        <dbReference type="ARBA" id="ARBA00009033"/>
    </source>
</evidence>
<dbReference type="InterPro" id="IPR011642">
    <property type="entry name" value="Gate_dom"/>
</dbReference>
<feature type="transmembrane region" description="Helical" evidence="7">
    <location>
        <begin position="6"/>
        <end position="24"/>
    </location>
</feature>
<dbReference type="Pfam" id="PF07670">
    <property type="entry name" value="Gate"/>
    <property type="match status" value="1"/>
</dbReference>
<dbReference type="GO" id="GO:0015293">
    <property type="term" value="F:symporter activity"/>
    <property type="evidence" value="ECO:0007669"/>
    <property type="project" value="TreeGrafter"/>
</dbReference>
<feature type="transmembrane region" description="Helical" evidence="7">
    <location>
        <begin position="36"/>
        <end position="54"/>
    </location>
</feature>
<evidence type="ECO:0000256" key="1">
    <source>
        <dbReference type="ARBA" id="ARBA00004651"/>
    </source>
</evidence>
<dbReference type="AlphaFoldDB" id="H8Z4Y3"/>
<evidence type="ECO:0000256" key="3">
    <source>
        <dbReference type="ARBA" id="ARBA00022475"/>
    </source>
</evidence>
<dbReference type="InterPro" id="IPR008276">
    <property type="entry name" value="C_nuclsd_transpt"/>
</dbReference>
<dbReference type="PANTHER" id="PTHR10590:SF4">
    <property type="entry name" value="SOLUTE CARRIER FAMILY 28 MEMBER 3"/>
    <property type="match status" value="1"/>
</dbReference>
<feature type="transmembrane region" description="Helical" evidence="7">
    <location>
        <begin position="361"/>
        <end position="386"/>
    </location>
</feature>
<feature type="transmembrane region" description="Helical" evidence="7">
    <location>
        <begin position="214"/>
        <end position="233"/>
    </location>
</feature>
<dbReference type="HOGENOM" id="CLU_131383_0_0_6"/>
<feature type="domain" description="Nucleoside transporter/FeoB GTPase Gate" evidence="10">
    <location>
        <begin position="105"/>
        <end position="204"/>
    </location>
</feature>
<feature type="transmembrane region" description="Helical" evidence="7">
    <location>
        <begin position="393"/>
        <end position="418"/>
    </location>
</feature>
<dbReference type="Pfam" id="PF07662">
    <property type="entry name" value="Nucleos_tra2_C"/>
    <property type="match status" value="1"/>
</dbReference>
<comment type="subcellular location">
    <subcellularLocation>
        <location evidence="1">Cell membrane</location>
        <topology evidence="1">Multi-pass membrane protein</topology>
    </subcellularLocation>
</comment>
<feature type="transmembrane region" description="Helical" evidence="7">
    <location>
        <begin position="305"/>
        <end position="322"/>
    </location>
</feature>